<keyword evidence="2" id="KW-1185">Reference proteome</keyword>
<sequence>MSEEEIALIDTEPSITDEKAVEVLKDYMSSESYIGEKKANTVKVISSGLVWKKNSDDRIHLAWWIRFVDSSFTTDNYPTSVWIDAHSGEMLLFDYYRD</sequence>
<dbReference type="KEGG" id="mhor:MSHOH_2093"/>
<organism evidence="1 2">
    <name type="scientific">Methanosarcina horonobensis HB-1 = JCM 15518</name>
    <dbReference type="NCBI Taxonomy" id="1434110"/>
    <lineage>
        <taxon>Archaea</taxon>
        <taxon>Methanobacteriati</taxon>
        <taxon>Methanobacteriota</taxon>
        <taxon>Stenosarchaea group</taxon>
        <taxon>Methanomicrobia</taxon>
        <taxon>Methanosarcinales</taxon>
        <taxon>Methanosarcinaceae</taxon>
        <taxon>Methanosarcina</taxon>
    </lineage>
</organism>
<dbReference type="EMBL" id="CP009516">
    <property type="protein sequence ID" value="AKB78576.1"/>
    <property type="molecule type" value="Genomic_DNA"/>
</dbReference>
<dbReference type="GeneID" id="24831329"/>
<gene>
    <name evidence="1" type="ORF">MSHOH_2093</name>
</gene>
<dbReference type="Proteomes" id="UP000033101">
    <property type="component" value="Chromosome"/>
</dbReference>
<keyword evidence="1" id="KW-0647">Proteasome</keyword>
<proteinExistence type="predicted"/>
<name>A0A0E3SCH7_9EURY</name>
<dbReference type="PATRIC" id="fig|1434110.4.peg.2661"/>
<evidence type="ECO:0000313" key="2">
    <source>
        <dbReference type="Proteomes" id="UP000033101"/>
    </source>
</evidence>
<accession>A0A0E3SCH7</accession>
<protein>
    <submittedName>
        <fullName evidence="1">ATP-dependent 26S proteasome regulatory subunit</fullName>
    </submittedName>
</protein>
<dbReference type="GO" id="GO:0000502">
    <property type="term" value="C:proteasome complex"/>
    <property type="evidence" value="ECO:0007669"/>
    <property type="project" value="UniProtKB-KW"/>
</dbReference>
<reference evidence="1 2" key="1">
    <citation type="submission" date="2014-07" db="EMBL/GenBank/DDBJ databases">
        <title>Methanogenic archaea and the global carbon cycle.</title>
        <authorList>
            <person name="Henriksen J.R."/>
            <person name="Luke J."/>
            <person name="Reinhart S."/>
            <person name="Benedict M.N."/>
            <person name="Youngblut N.D."/>
            <person name="Metcalf M.E."/>
            <person name="Whitaker R.J."/>
            <person name="Metcalf W.W."/>
        </authorList>
    </citation>
    <scope>NUCLEOTIDE SEQUENCE [LARGE SCALE GENOMIC DNA]</scope>
    <source>
        <strain evidence="1 2">HB-1</strain>
    </source>
</reference>
<dbReference type="HOGENOM" id="CLU_2327280_0_0_2"/>
<evidence type="ECO:0000313" key="1">
    <source>
        <dbReference type="EMBL" id="AKB78576.1"/>
    </source>
</evidence>
<dbReference type="RefSeq" id="WP_239450934.1">
    <property type="nucleotide sequence ID" value="NZ_BBCW01000010.1"/>
</dbReference>
<dbReference type="AlphaFoldDB" id="A0A0E3SCH7"/>